<keyword evidence="6" id="KW-0406">Ion transport</keyword>
<feature type="transmembrane region" description="Helical" evidence="12">
    <location>
        <begin position="171"/>
        <end position="189"/>
    </location>
</feature>
<evidence type="ECO:0000256" key="11">
    <source>
        <dbReference type="SAM" id="MobiDB-lite"/>
    </source>
</evidence>
<reference evidence="14 15" key="1">
    <citation type="journal article" date="2024" name="Nat. Commun.">
        <title>Phylogenomics reveals the evolutionary origins of lichenization in chlorophyte algae.</title>
        <authorList>
            <person name="Puginier C."/>
            <person name="Libourel C."/>
            <person name="Otte J."/>
            <person name="Skaloud P."/>
            <person name="Haon M."/>
            <person name="Grisel S."/>
            <person name="Petersen M."/>
            <person name="Berrin J.G."/>
            <person name="Delaux P.M."/>
            <person name="Dal Grande F."/>
            <person name="Keller J."/>
        </authorList>
    </citation>
    <scope>NUCLEOTIDE SEQUENCE [LARGE SCALE GENOMIC DNA]</scope>
    <source>
        <strain evidence="14 15">SAG 2523</strain>
    </source>
</reference>
<dbReference type="AlphaFoldDB" id="A0AAW1SRI0"/>
<keyword evidence="3 12" id="KW-0812">Transmembrane</keyword>
<dbReference type="GO" id="GO:0051453">
    <property type="term" value="P:regulation of intracellular pH"/>
    <property type="evidence" value="ECO:0007669"/>
    <property type="project" value="TreeGrafter"/>
</dbReference>
<keyword evidence="7 12" id="KW-0472">Membrane</keyword>
<keyword evidence="15" id="KW-1185">Reference proteome</keyword>
<feature type="compositionally biased region" description="Polar residues" evidence="11">
    <location>
        <begin position="702"/>
        <end position="712"/>
    </location>
</feature>
<dbReference type="GO" id="GO:0015386">
    <property type="term" value="F:potassium:proton antiporter activity"/>
    <property type="evidence" value="ECO:0007669"/>
    <property type="project" value="TreeGrafter"/>
</dbReference>
<feature type="transmembrane region" description="Helical" evidence="12">
    <location>
        <begin position="355"/>
        <end position="381"/>
    </location>
</feature>
<evidence type="ECO:0000313" key="14">
    <source>
        <dbReference type="EMBL" id="KAK9852823.1"/>
    </source>
</evidence>
<feature type="transmembrane region" description="Helical" evidence="12">
    <location>
        <begin position="401"/>
        <end position="421"/>
    </location>
</feature>
<protein>
    <recommendedName>
        <fullName evidence="13">Cation/H+ exchanger transmembrane domain-containing protein</fullName>
    </recommendedName>
</protein>
<sequence length="908" mass="96555">MFSVAEMDDGDTLDRLAEAPAAAAAAAAAGSTTLDPVETYSFNTGLMVLLIVLWSSFGHKVAATSKYIGEGSVACGMGLLTGLIVIILQRYLSAESVHQLLTFNPADFFTYLLPPIIFYAGLSVKKKQFFRNLFSIASFGVLGTYVCFAVIAFVLYGFSQLPTILKPSDCLALGVIFAATDSVAVLQVLKQDRTPLLYSLVFGEGVMNDATAVALLRAVQALEPEGSLGMDTVVAILGRFLYLFAASLILGLCFGLGTAFLLKTLQCQSSPQEVAIIGMLAYLSYLCGELLGLSGIVALFCCAVAISHYALHNVTSMSRVTTVSAFQTLSYVSEGAIFIYVGMDTLDPLKWQNTYFGELTWMFCVLVLLMMVGRAVFVFPLTLFHNLLAAEERISMKDAVVIWWAGLMKGAITVALVYYHFDPKGWSSNAHRATLISTTLIVVLFSIMVLGAITKPLLDSMLGAQDGGSHTLGGAVPLSSKRHGQGGSGSGKYSPLYAVVRVPASDDVVANHMEDGTPYAGQPIQLDAYGSLPVMVEGGPDGQARATLLPDVTDNIQPAMIAAQGGSDDKPSSPPPSKLNGHLPTHHHRRAAEAHSPRQVIGEEASKAWDPPAGWPHKRASANGGLHAPPPPDGLEMGNISFGELDDRPAQWTSSLDSKQQLAPSGRSGFGPSQQQATSALDMSSSPGQLLTSASKPVMESPVQSGYQSPVMNGNGFHSFGAAPSPSGPSRTGLQSGALAPPSPFQAHAGGLPGAPARPQLTVQLQQDGAPDAASYRQRTASMQQDPAHANRPWRQQVMQAFQSNAAASEQASQGVSAQPSWTSRASNDRMPHGDMGFSHAEPQVTCHGLERSLSGGRNDRLSRWWVEFDARYLQPVFGGPHHQPGEALQLTRVSGRRLSNSLSRPGH</sequence>
<feature type="region of interest" description="Disordered" evidence="11">
    <location>
        <begin position="562"/>
        <end position="835"/>
    </location>
</feature>
<dbReference type="PRINTS" id="PR01084">
    <property type="entry name" value="NAHEXCHNGR"/>
</dbReference>
<evidence type="ECO:0000256" key="4">
    <source>
        <dbReference type="ARBA" id="ARBA00022989"/>
    </source>
</evidence>
<evidence type="ECO:0000256" key="7">
    <source>
        <dbReference type="ARBA" id="ARBA00023136"/>
    </source>
</evidence>
<evidence type="ECO:0000313" key="15">
    <source>
        <dbReference type="Proteomes" id="UP001485043"/>
    </source>
</evidence>
<feature type="transmembrane region" description="Helical" evidence="12">
    <location>
        <begin position="108"/>
        <end position="124"/>
    </location>
</feature>
<dbReference type="GO" id="GO:0005886">
    <property type="term" value="C:plasma membrane"/>
    <property type="evidence" value="ECO:0007669"/>
    <property type="project" value="TreeGrafter"/>
</dbReference>
<feature type="compositionally biased region" description="Low complexity" evidence="11">
    <location>
        <begin position="800"/>
        <end position="814"/>
    </location>
</feature>
<keyword evidence="8" id="KW-0739">Sodium transport</keyword>
<dbReference type="InterPro" id="IPR004709">
    <property type="entry name" value="NaH_exchanger"/>
</dbReference>
<feature type="compositionally biased region" description="Polar residues" evidence="11">
    <location>
        <begin position="671"/>
        <end position="695"/>
    </location>
</feature>
<feature type="compositionally biased region" description="Polar residues" evidence="11">
    <location>
        <begin position="651"/>
        <end position="663"/>
    </location>
</feature>
<evidence type="ECO:0000256" key="9">
    <source>
        <dbReference type="ARBA" id="ARBA00047524"/>
    </source>
</evidence>
<keyword evidence="5" id="KW-0915">Sodium</keyword>
<evidence type="ECO:0000256" key="10">
    <source>
        <dbReference type="ARBA" id="ARBA00047912"/>
    </source>
</evidence>
<evidence type="ECO:0000259" key="13">
    <source>
        <dbReference type="Pfam" id="PF00999"/>
    </source>
</evidence>
<accession>A0AAW1SRI0</accession>
<evidence type="ECO:0000256" key="5">
    <source>
        <dbReference type="ARBA" id="ARBA00023053"/>
    </source>
</evidence>
<gene>
    <name evidence="14" type="ORF">WJX84_011980</name>
</gene>
<feature type="domain" description="Cation/H+ exchanger transmembrane" evidence="13">
    <location>
        <begin position="68"/>
        <end position="458"/>
    </location>
</feature>
<feature type="transmembrane region" description="Helical" evidence="12">
    <location>
        <begin position="433"/>
        <end position="453"/>
    </location>
</feature>
<dbReference type="Proteomes" id="UP001485043">
    <property type="component" value="Unassembled WGS sequence"/>
</dbReference>
<comment type="catalytic activity">
    <reaction evidence="9">
        <text>Na(+)(in) + H(+)(out) = Na(+)(out) + H(+)(in)</text>
        <dbReference type="Rhea" id="RHEA:29419"/>
        <dbReference type="ChEBI" id="CHEBI:15378"/>
        <dbReference type="ChEBI" id="CHEBI:29101"/>
    </reaction>
</comment>
<dbReference type="EMBL" id="JALJOV010001175">
    <property type="protein sequence ID" value="KAK9852823.1"/>
    <property type="molecule type" value="Genomic_DNA"/>
</dbReference>
<proteinExistence type="predicted"/>
<feature type="transmembrane region" description="Helical" evidence="12">
    <location>
        <begin position="136"/>
        <end position="159"/>
    </location>
</feature>
<comment type="subcellular location">
    <subcellularLocation>
        <location evidence="1">Membrane</location>
        <topology evidence="1">Multi-pass membrane protein</topology>
    </subcellularLocation>
</comment>
<feature type="transmembrane region" description="Helical" evidence="12">
    <location>
        <begin position="69"/>
        <end position="88"/>
    </location>
</feature>
<dbReference type="InterPro" id="IPR006153">
    <property type="entry name" value="Cation/H_exchanger_TM"/>
</dbReference>
<dbReference type="GO" id="GO:0098719">
    <property type="term" value="P:sodium ion import across plasma membrane"/>
    <property type="evidence" value="ECO:0007669"/>
    <property type="project" value="TreeGrafter"/>
</dbReference>
<comment type="catalytic activity">
    <reaction evidence="10">
        <text>K(+)(in) + H(+)(out) = K(+)(out) + H(+)(in)</text>
        <dbReference type="Rhea" id="RHEA:29467"/>
        <dbReference type="ChEBI" id="CHEBI:15378"/>
        <dbReference type="ChEBI" id="CHEBI:29103"/>
    </reaction>
</comment>
<feature type="compositionally biased region" description="Polar residues" evidence="11">
    <location>
        <begin position="815"/>
        <end position="826"/>
    </location>
</feature>
<evidence type="ECO:0000256" key="3">
    <source>
        <dbReference type="ARBA" id="ARBA00022692"/>
    </source>
</evidence>
<feature type="transmembrane region" description="Helical" evidence="12">
    <location>
        <begin position="40"/>
        <end position="57"/>
    </location>
</feature>
<organism evidence="14 15">
    <name type="scientific">Apatococcus fuscideae</name>
    <dbReference type="NCBI Taxonomy" id="2026836"/>
    <lineage>
        <taxon>Eukaryota</taxon>
        <taxon>Viridiplantae</taxon>
        <taxon>Chlorophyta</taxon>
        <taxon>core chlorophytes</taxon>
        <taxon>Trebouxiophyceae</taxon>
        <taxon>Chlorellales</taxon>
        <taxon>Chlorellaceae</taxon>
        <taxon>Apatococcus</taxon>
    </lineage>
</organism>
<keyword evidence="4 12" id="KW-1133">Transmembrane helix</keyword>
<name>A0AAW1SRI0_9CHLO</name>
<dbReference type="Gene3D" id="6.10.140.1330">
    <property type="match status" value="1"/>
</dbReference>
<comment type="caution">
    <text evidence="14">The sequence shown here is derived from an EMBL/GenBank/DDBJ whole genome shotgun (WGS) entry which is preliminary data.</text>
</comment>
<dbReference type="GO" id="GO:0015385">
    <property type="term" value="F:sodium:proton antiporter activity"/>
    <property type="evidence" value="ECO:0007669"/>
    <property type="project" value="InterPro"/>
</dbReference>
<dbReference type="Pfam" id="PF00999">
    <property type="entry name" value="Na_H_Exchanger"/>
    <property type="match status" value="1"/>
</dbReference>
<evidence type="ECO:0000256" key="12">
    <source>
        <dbReference type="SAM" id="Phobius"/>
    </source>
</evidence>
<evidence type="ECO:0000256" key="6">
    <source>
        <dbReference type="ARBA" id="ARBA00023065"/>
    </source>
</evidence>
<dbReference type="InterPro" id="IPR018422">
    <property type="entry name" value="Cation/H_exchanger_CPA1"/>
</dbReference>
<keyword evidence="2" id="KW-0813">Transport</keyword>
<feature type="transmembrane region" description="Helical" evidence="12">
    <location>
        <begin position="240"/>
        <end position="262"/>
    </location>
</feature>
<evidence type="ECO:0000256" key="1">
    <source>
        <dbReference type="ARBA" id="ARBA00004141"/>
    </source>
</evidence>
<feature type="compositionally biased region" description="Low complexity" evidence="11">
    <location>
        <begin position="721"/>
        <end position="730"/>
    </location>
</feature>
<feature type="transmembrane region" description="Helical" evidence="12">
    <location>
        <begin position="283"/>
        <end position="311"/>
    </location>
</feature>
<dbReference type="PANTHER" id="PTHR10110">
    <property type="entry name" value="SODIUM/HYDROGEN EXCHANGER"/>
    <property type="match status" value="1"/>
</dbReference>
<dbReference type="PANTHER" id="PTHR10110:SF197">
    <property type="entry name" value="SODIUM_HYDROGEN EXCHANGER"/>
    <property type="match status" value="1"/>
</dbReference>
<evidence type="ECO:0000256" key="8">
    <source>
        <dbReference type="ARBA" id="ARBA00023201"/>
    </source>
</evidence>
<evidence type="ECO:0000256" key="2">
    <source>
        <dbReference type="ARBA" id="ARBA00022448"/>
    </source>
</evidence>